<dbReference type="InterPro" id="IPR050707">
    <property type="entry name" value="HTH_MetabolicPath_Reg"/>
</dbReference>
<organism evidence="7 8">
    <name type="scientific">Polaromonas aquatica</name>
    <dbReference type="NCBI Taxonomy" id="332657"/>
    <lineage>
        <taxon>Bacteria</taxon>
        <taxon>Pseudomonadati</taxon>
        <taxon>Pseudomonadota</taxon>
        <taxon>Betaproteobacteria</taxon>
        <taxon>Burkholderiales</taxon>
        <taxon>Comamonadaceae</taxon>
        <taxon>Polaromonas</taxon>
    </lineage>
</organism>
<dbReference type="PANTHER" id="PTHR30136:SF8">
    <property type="entry name" value="TRANSCRIPTIONAL REGULATORY PROTEIN"/>
    <property type="match status" value="1"/>
</dbReference>
<dbReference type="PROSITE" id="PS51077">
    <property type="entry name" value="HTH_ICLR"/>
    <property type="match status" value="1"/>
</dbReference>
<dbReference type="RefSeq" id="WP_371435137.1">
    <property type="nucleotide sequence ID" value="NZ_JBHSRS010000084.1"/>
</dbReference>
<keyword evidence="2" id="KW-0238">DNA-binding</keyword>
<reference evidence="8" key="1">
    <citation type="journal article" date="2019" name="Int. J. Syst. Evol. Microbiol.">
        <title>The Global Catalogue of Microorganisms (GCM) 10K type strain sequencing project: providing services to taxonomists for standard genome sequencing and annotation.</title>
        <authorList>
            <consortium name="The Broad Institute Genomics Platform"/>
            <consortium name="The Broad Institute Genome Sequencing Center for Infectious Disease"/>
            <person name="Wu L."/>
            <person name="Ma J."/>
        </authorList>
    </citation>
    <scope>NUCLEOTIDE SEQUENCE [LARGE SCALE GENOMIC DNA]</scope>
    <source>
        <strain evidence="8">CCUG 39402</strain>
    </source>
</reference>
<name>A0ABW1U425_9BURK</name>
<evidence type="ECO:0000259" key="6">
    <source>
        <dbReference type="PROSITE" id="PS51078"/>
    </source>
</evidence>
<evidence type="ECO:0000256" key="2">
    <source>
        <dbReference type="ARBA" id="ARBA00023125"/>
    </source>
</evidence>
<protein>
    <submittedName>
        <fullName evidence="7">IclR family transcriptional regulator</fullName>
    </submittedName>
</protein>
<dbReference type="Pfam" id="PF01614">
    <property type="entry name" value="IclR_C"/>
    <property type="match status" value="1"/>
</dbReference>
<dbReference type="InterPro" id="IPR029016">
    <property type="entry name" value="GAF-like_dom_sf"/>
</dbReference>
<dbReference type="Pfam" id="PF09339">
    <property type="entry name" value="HTH_IclR"/>
    <property type="match status" value="1"/>
</dbReference>
<evidence type="ECO:0000256" key="3">
    <source>
        <dbReference type="ARBA" id="ARBA00023163"/>
    </source>
</evidence>
<feature type="domain" description="HTH iclR-type" evidence="5">
    <location>
        <begin position="28"/>
        <end position="90"/>
    </location>
</feature>
<feature type="domain" description="IclR-ED" evidence="6">
    <location>
        <begin position="91"/>
        <end position="273"/>
    </location>
</feature>
<feature type="region of interest" description="Disordered" evidence="4">
    <location>
        <begin position="1"/>
        <end position="21"/>
    </location>
</feature>
<dbReference type="PROSITE" id="PS51078">
    <property type="entry name" value="ICLR_ED"/>
    <property type="match status" value="1"/>
</dbReference>
<gene>
    <name evidence="7" type="ORF">ACFQND_25730</name>
</gene>
<dbReference type="InterPro" id="IPR036388">
    <property type="entry name" value="WH-like_DNA-bd_sf"/>
</dbReference>
<keyword evidence="3" id="KW-0804">Transcription</keyword>
<dbReference type="EMBL" id="JBHSRS010000084">
    <property type="protein sequence ID" value="MFC6284641.1"/>
    <property type="molecule type" value="Genomic_DNA"/>
</dbReference>
<evidence type="ECO:0000313" key="7">
    <source>
        <dbReference type="EMBL" id="MFC6284641.1"/>
    </source>
</evidence>
<dbReference type="Gene3D" id="1.10.10.10">
    <property type="entry name" value="Winged helix-like DNA-binding domain superfamily/Winged helix DNA-binding domain"/>
    <property type="match status" value="1"/>
</dbReference>
<dbReference type="Proteomes" id="UP001596270">
    <property type="component" value="Unassembled WGS sequence"/>
</dbReference>
<dbReference type="SUPFAM" id="SSF46785">
    <property type="entry name" value="Winged helix' DNA-binding domain"/>
    <property type="match status" value="1"/>
</dbReference>
<dbReference type="Gene3D" id="3.30.450.40">
    <property type="match status" value="1"/>
</dbReference>
<evidence type="ECO:0000313" key="8">
    <source>
        <dbReference type="Proteomes" id="UP001596270"/>
    </source>
</evidence>
<evidence type="ECO:0000256" key="4">
    <source>
        <dbReference type="SAM" id="MobiDB-lite"/>
    </source>
</evidence>
<evidence type="ECO:0000256" key="1">
    <source>
        <dbReference type="ARBA" id="ARBA00023015"/>
    </source>
</evidence>
<keyword evidence="1" id="KW-0805">Transcription regulation</keyword>
<dbReference type="InterPro" id="IPR036390">
    <property type="entry name" value="WH_DNA-bd_sf"/>
</dbReference>
<proteinExistence type="predicted"/>
<dbReference type="InterPro" id="IPR014757">
    <property type="entry name" value="Tscrpt_reg_IclR_C"/>
</dbReference>
<keyword evidence="8" id="KW-1185">Reference proteome</keyword>
<dbReference type="SMART" id="SM00346">
    <property type="entry name" value="HTH_ICLR"/>
    <property type="match status" value="1"/>
</dbReference>
<sequence length="286" mass="31041">MTKLSPSNDRRKKAVPAAPGAPTGPVILESVGIVFDILDKLSQARRPMGVTELAQMMNQPKPRIYRHLASMRQIGAVEQEPLSEKYRLGARLVAYGTAANNQFDLRALADPYLTRLRDTTGETALLSVAAQESALVVAAVESNNPVCISVKPGNRVSIHSSAQGRIVLAWCDEATQRKLLKRKLERFTDKSIVDPIQVQKRLVKIRERLYEDANGEVFDGVNVLAAPIFSAGNELVGIIGIIGATRNIPSPPPAALLQAVQGAAAELSARLNSDMYARVEGKRSTR</sequence>
<evidence type="ECO:0000259" key="5">
    <source>
        <dbReference type="PROSITE" id="PS51077"/>
    </source>
</evidence>
<dbReference type="InterPro" id="IPR005471">
    <property type="entry name" value="Tscrpt_reg_IclR_N"/>
</dbReference>
<dbReference type="SUPFAM" id="SSF55781">
    <property type="entry name" value="GAF domain-like"/>
    <property type="match status" value="1"/>
</dbReference>
<comment type="caution">
    <text evidence="7">The sequence shown here is derived from an EMBL/GenBank/DDBJ whole genome shotgun (WGS) entry which is preliminary data.</text>
</comment>
<dbReference type="PANTHER" id="PTHR30136">
    <property type="entry name" value="HELIX-TURN-HELIX TRANSCRIPTIONAL REGULATOR, ICLR FAMILY"/>
    <property type="match status" value="1"/>
</dbReference>
<accession>A0ABW1U425</accession>